<evidence type="ECO:0000313" key="2">
    <source>
        <dbReference type="EMBL" id="ANC77156.1"/>
    </source>
</evidence>
<dbReference type="Pfam" id="PF13443">
    <property type="entry name" value="HTH_26"/>
    <property type="match status" value="1"/>
</dbReference>
<gene>
    <name evidence="2" type="ORF">ABE65_010230</name>
</gene>
<name>A0A160IMG7_9BACL</name>
<dbReference type="STRING" id="1221500.ABE65_010230"/>
<accession>A0A160IMG7</accession>
<dbReference type="Gene3D" id="1.10.260.40">
    <property type="entry name" value="lambda repressor-like DNA-binding domains"/>
    <property type="match status" value="1"/>
</dbReference>
<evidence type="ECO:0000259" key="1">
    <source>
        <dbReference type="Pfam" id="PF13443"/>
    </source>
</evidence>
<dbReference type="RefSeq" id="WP_066394375.1">
    <property type="nucleotide sequence ID" value="NZ_CP015378.1"/>
</dbReference>
<reference evidence="2 3" key="1">
    <citation type="submission" date="2016-04" db="EMBL/GenBank/DDBJ databases">
        <title>Complete genome sequence of Fictibacillus phosphorivorans G25-29, a strain toxic to nematodes.</title>
        <authorList>
            <person name="Zheng Z."/>
        </authorList>
    </citation>
    <scope>NUCLEOTIDE SEQUENCE [LARGE SCALE GENOMIC DNA]</scope>
    <source>
        <strain evidence="2 3">G25-29</strain>
    </source>
</reference>
<dbReference type="SUPFAM" id="SSF47413">
    <property type="entry name" value="lambda repressor-like DNA-binding domains"/>
    <property type="match status" value="1"/>
</dbReference>
<dbReference type="KEGG" id="fpn:ABE65_010230"/>
<dbReference type="InterPro" id="IPR010982">
    <property type="entry name" value="Lambda_DNA-bd_dom_sf"/>
</dbReference>
<dbReference type="GO" id="GO:0003677">
    <property type="term" value="F:DNA binding"/>
    <property type="evidence" value="ECO:0007669"/>
    <property type="project" value="InterPro"/>
</dbReference>
<dbReference type="EMBL" id="CP015378">
    <property type="protein sequence ID" value="ANC77156.1"/>
    <property type="molecule type" value="Genomic_DNA"/>
</dbReference>
<protein>
    <submittedName>
        <fullName evidence="2">XRE family transcriptional regulator</fullName>
    </submittedName>
</protein>
<sequence length="70" mass="7885">MITFAPLAATLHRKQISKTELQKGIKTSSATIAKISKDEYVSMKILDDICNYLDCEITEVISHLKEKDSQ</sequence>
<dbReference type="InterPro" id="IPR001387">
    <property type="entry name" value="Cro/C1-type_HTH"/>
</dbReference>
<keyword evidence="3" id="KW-1185">Reference proteome</keyword>
<evidence type="ECO:0000313" key="3">
    <source>
        <dbReference type="Proteomes" id="UP000076623"/>
    </source>
</evidence>
<organism evidence="2 3">
    <name type="scientific">Fictibacillus phosphorivorans</name>
    <dbReference type="NCBI Taxonomy" id="1221500"/>
    <lineage>
        <taxon>Bacteria</taxon>
        <taxon>Bacillati</taxon>
        <taxon>Bacillota</taxon>
        <taxon>Bacilli</taxon>
        <taxon>Bacillales</taxon>
        <taxon>Fictibacillaceae</taxon>
        <taxon>Fictibacillus</taxon>
    </lineage>
</organism>
<proteinExistence type="predicted"/>
<dbReference type="Proteomes" id="UP000076623">
    <property type="component" value="Chromosome"/>
</dbReference>
<feature type="domain" description="HTH cro/C1-type" evidence="1">
    <location>
        <begin position="11"/>
        <end position="63"/>
    </location>
</feature>
<dbReference type="AlphaFoldDB" id="A0A160IMG7"/>